<feature type="coiled-coil region" evidence="5">
    <location>
        <begin position="26"/>
        <end position="71"/>
    </location>
</feature>
<comment type="subcellular location">
    <subcellularLocation>
        <location evidence="1">Membrane</location>
    </subcellularLocation>
</comment>
<evidence type="ECO:0000256" key="5">
    <source>
        <dbReference type="SAM" id="Coils"/>
    </source>
</evidence>
<evidence type="ECO:0000313" key="8">
    <source>
        <dbReference type="EMBL" id="KAH6828843.1"/>
    </source>
</evidence>
<feature type="region of interest" description="Disordered" evidence="6">
    <location>
        <begin position="232"/>
        <end position="292"/>
    </location>
</feature>
<keyword evidence="2" id="KW-0812">Transmembrane</keyword>
<feature type="compositionally biased region" description="Low complexity" evidence="6">
    <location>
        <begin position="233"/>
        <end position="265"/>
    </location>
</feature>
<dbReference type="AlphaFoldDB" id="A0AAD4J936"/>
<keyword evidence="3" id="KW-1133">Transmembrane helix</keyword>
<evidence type="ECO:0000256" key="3">
    <source>
        <dbReference type="ARBA" id="ARBA00022989"/>
    </source>
</evidence>
<keyword evidence="5" id="KW-0175">Coiled coil</keyword>
<protein>
    <recommendedName>
        <fullName evidence="7">GTD-binding domain-containing protein</fullName>
    </recommendedName>
</protein>
<keyword evidence="9" id="KW-1185">Reference proteome</keyword>
<organism evidence="8 9">
    <name type="scientific">Perilla frutescens var. hirtella</name>
    <name type="common">Perilla citriodora</name>
    <name type="synonym">Perilla setoyensis</name>
    <dbReference type="NCBI Taxonomy" id="608512"/>
    <lineage>
        <taxon>Eukaryota</taxon>
        <taxon>Viridiplantae</taxon>
        <taxon>Streptophyta</taxon>
        <taxon>Embryophyta</taxon>
        <taxon>Tracheophyta</taxon>
        <taxon>Spermatophyta</taxon>
        <taxon>Magnoliopsida</taxon>
        <taxon>eudicotyledons</taxon>
        <taxon>Gunneridae</taxon>
        <taxon>Pentapetalae</taxon>
        <taxon>asterids</taxon>
        <taxon>lamiids</taxon>
        <taxon>Lamiales</taxon>
        <taxon>Lamiaceae</taxon>
        <taxon>Nepetoideae</taxon>
        <taxon>Elsholtzieae</taxon>
        <taxon>Perilla</taxon>
    </lineage>
</organism>
<reference evidence="8 9" key="1">
    <citation type="journal article" date="2021" name="Nat. Commun.">
        <title>Incipient diploidization of the medicinal plant Perilla within 10,000 years.</title>
        <authorList>
            <person name="Zhang Y."/>
            <person name="Shen Q."/>
            <person name="Leng L."/>
            <person name="Zhang D."/>
            <person name="Chen S."/>
            <person name="Shi Y."/>
            <person name="Ning Z."/>
            <person name="Chen S."/>
        </authorList>
    </citation>
    <scope>NUCLEOTIDE SEQUENCE [LARGE SCALE GENOMIC DNA]</scope>
    <source>
        <strain evidence="9">cv. PC099</strain>
    </source>
</reference>
<dbReference type="PROSITE" id="PS51775">
    <property type="entry name" value="GTD_BINDING"/>
    <property type="match status" value="1"/>
</dbReference>
<evidence type="ECO:0000313" key="9">
    <source>
        <dbReference type="Proteomes" id="UP001190926"/>
    </source>
</evidence>
<feature type="region of interest" description="Disordered" evidence="6">
    <location>
        <begin position="187"/>
        <end position="207"/>
    </location>
</feature>
<comment type="caution">
    <text evidence="8">The sequence shown here is derived from an EMBL/GenBank/DDBJ whole genome shotgun (WGS) entry which is preliminary data.</text>
</comment>
<dbReference type="EMBL" id="SDAM02000120">
    <property type="protein sequence ID" value="KAH6828843.1"/>
    <property type="molecule type" value="Genomic_DNA"/>
</dbReference>
<feature type="domain" description="GTD-binding" evidence="7">
    <location>
        <begin position="10"/>
        <end position="108"/>
    </location>
</feature>
<dbReference type="PANTHER" id="PTHR31422">
    <property type="entry name" value="BNAANNG28530D PROTEIN"/>
    <property type="match status" value="1"/>
</dbReference>
<accession>A0AAD4J936</accession>
<keyword evidence="4" id="KW-0472">Membrane</keyword>
<evidence type="ECO:0000259" key="7">
    <source>
        <dbReference type="PROSITE" id="PS51775"/>
    </source>
</evidence>
<feature type="compositionally biased region" description="Basic and acidic residues" evidence="6">
    <location>
        <begin position="187"/>
        <end position="200"/>
    </location>
</feature>
<dbReference type="Proteomes" id="UP001190926">
    <property type="component" value="Unassembled WGS sequence"/>
</dbReference>
<dbReference type="GO" id="GO:0016020">
    <property type="term" value="C:membrane"/>
    <property type="evidence" value="ECO:0007669"/>
    <property type="project" value="UniProtKB-SubCell"/>
</dbReference>
<dbReference type="Pfam" id="PF04576">
    <property type="entry name" value="Zein-binding"/>
    <property type="match status" value="1"/>
</dbReference>
<sequence>MADTLMSESADVCALKEALCAQQQLLQKLYNELDAEREASATATNEALAVILRLQGEKAAVKMEAEQYKRLSEQKICHAEESLAIIEDVIYQKEMEVAALDYQVQAYRYKLLSMGCADSGFGGTRFPDNLLQRNESLAGETSIGSIGRRHSAPMSCKFKNAVSERDGCRMQERDLVSSIVEERLGEEMCGKASDSEKKIDSSSPGGNEISTYWEQIRKLDERVKEIAGANYMSSRSETRSPSLSSRVSRGSSCELSSSARNESSSCQPNKLGLMEGKGTDQNQTKSSDGVAADNSCSMSIHDVFEVPQVDCELLEKDEIKAACGGSKNLEKEDVVHPEAIKMCARDEPEWLKKVLQSTSFERKLWQPSDIDCRLVVVPPTTSISQFHPTMNQVNGASEIVEAERSAESSRREEELELLNEIKEKLDSVHDEIRSLKVKKSSSSTREEPSLSVALLSEAMLHFWI</sequence>
<dbReference type="InterPro" id="IPR007656">
    <property type="entry name" value="GTD-bd"/>
</dbReference>
<proteinExistence type="predicted"/>
<feature type="coiled-coil region" evidence="5">
    <location>
        <begin position="411"/>
        <end position="438"/>
    </location>
</feature>
<dbReference type="GO" id="GO:0080115">
    <property type="term" value="F:myosin XI tail binding"/>
    <property type="evidence" value="ECO:0007669"/>
    <property type="project" value="UniProtKB-ARBA"/>
</dbReference>
<evidence type="ECO:0000256" key="2">
    <source>
        <dbReference type="ARBA" id="ARBA00022692"/>
    </source>
</evidence>
<name>A0AAD4J936_PERFH</name>
<evidence type="ECO:0000256" key="6">
    <source>
        <dbReference type="SAM" id="MobiDB-lite"/>
    </source>
</evidence>
<evidence type="ECO:0000256" key="4">
    <source>
        <dbReference type="ARBA" id="ARBA00023136"/>
    </source>
</evidence>
<gene>
    <name evidence="8" type="ORF">C2S53_013681</name>
</gene>
<evidence type="ECO:0000256" key="1">
    <source>
        <dbReference type="ARBA" id="ARBA00004370"/>
    </source>
</evidence>
<dbReference type="PANTHER" id="PTHR31422:SF1">
    <property type="entry name" value="GTD-BINDING DOMAIN-CONTAINING PROTEIN"/>
    <property type="match status" value="1"/>
</dbReference>